<evidence type="ECO:0000313" key="3">
    <source>
        <dbReference type="EMBL" id="WOK08249.1"/>
    </source>
</evidence>
<keyword evidence="1" id="KW-0732">Signal</keyword>
<keyword evidence="4" id="KW-1185">Reference proteome</keyword>
<feature type="chain" id="PRO_5046212767" evidence="1">
    <location>
        <begin position="21"/>
        <end position="299"/>
    </location>
</feature>
<proteinExistence type="predicted"/>
<evidence type="ECO:0000259" key="2">
    <source>
        <dbReference type="Pfam" id="PF19089"/>
    </source>
</evidence>
<dbReference type="EMBL" id="CP136051">
    <property type="protein sequence ID" value="WOK08249.1"/>
    <property type="molecule type" value="Genomic_DNA"/>
</dbReference>
<evidence type="ECO:0000313" key="4">
    <source>
        <dbReference type="Proteomes" id="UP001302349"/>
    </source>
</evidence>
<reference evidence="3 4" key="1">
    <citation type="journal article" date="2023" name="Microbiol. Resour. Announc.">
        <title>Complete Genome Sequence of Imperialibacter roseus strain P4T.</title>
        <authorList>
            <person name="Tizabi D.R."/>
            <person name="Bachvaroff T."/>
            <person name="Hill R.T."/>
        </authorList>
    </citation>
    <scope>NUCLEOTIDE SEQUENCE [LARGE SCALE GENOMIC DNA]</scope>
    <source>
        <strain evidence="3 4">P4T</strain>
    </source>
</reference>
<dbReference type="Pfam" id="PF19089">
    <property type="entry name" value="DUF5777"/>
    <property type="match status" value="1"/>
</dbReference>
<feature type="signal peptide" evidence="1">
    <location>
        <begin position="1"/>
        <end position="20"/>
    </location>
</feature>
<organism evidence="3 4">
    <name type="scientific">Imperialibacter roseus</name>
    <dbReference type="NCBI Taxonomy" id="1324217"/>
    <lineage>
        <taxon>Bacteria</taxon>
        <taxon>Pseudomonadati</taxon>
        <taxon>Bacteroidota</taxon>
        <taxon>Cytophagia</taxon>
        <taxon>Cytophagales</taxon>
        <taxon>Flammeovirgaceae</taxon>
        <taxon>Imperialibacter</taxon>
    </lineage>
</organism>
<accession>A0ABZ0IVV2</accession>
<name>A0ABZ0IVV2_9BACT</name>
<protein>
    <submittedName>
        <fullName evidence="3">DUF5777 family beta-barrel protein</fullName>
    </submittedName>
</protein>
<dbReference type="Proteomes" id="UP001302349">
    <property type="component" value="Chromosome"/>
</dbReference>
<gene>
    <name evidence="3" type="ORF">RT717_06315</name>
</gene>
<dbReference type="InterPro" id="IPR045916">
    <property type="entry name" value="DUF5777"/>
</dbReference>
<feature type="domain" description="DUF5777" evidence="2">
    <location>
        <begin position="42"/>
        <end position="290"/>
    </location>
</feature>
<evidence type="ECO:0000256" key="1">
    <source>
        <dbReference type="SAM" id="SignalP"/>
    </source>
</evidence>
<dbReference type="RefSeq" id="WP_317490892.1">
    <property type="nucleotide sequence ID" value="NZ_CP136051.1"/>
</dbReference>
<sequence length="299" mass="33395">MKRFSIFTLLAVFTIAPSLAQDLDDLLNSMESETIDYTTATFKSSRVINLHSPERVAPGAMEFRISHRFGPLNGGAYNLWGLDQSSVRFGFDFGLTKWLMVGVGRSTYEKTYDGFVKAAILSQSTGKKVMPISAVWVSNMSVNGLRWELPDRTNYFSSRIAFVHQLVLARKFSDRFSAEVVPTWVHFNLVDGTTDLNDIPAVGFGGRIKLSRRTALNGEYILRVADKNAPNVANYNDSFSIGFDIETGGHVFQLHLTNSLAMMEKGFIAENTDAWGNGGIHFGFNVTREFTLSKKSRME</sequence>